<feature type="compositionally biased region" description="Polar residues" evidence="12">
    <location>
        <begin position="34"/>
        <end position="43"/>
    </location>
</feature>
<keyword evidence="8" id="KW-0378">Hydrolase</keyword>
<feature type="region of interest" description="Disordered" evidence="12">
    <location>
        <begin position="30"/>
        <end position="89"/>
    </location>
</feature>
<evidence type="ECO:0000259" key="13">
    <source>
        <dbReference type="SMART" id="SM00986"/>
    </source>
</evidence>
<dbReference type="Gene3D" id="3.40.470.10">
    <property type="entry name" value="Uracil-DNA glycosylase-like domain"/>
    <property type="match status" value="1"/>
</dbReference>
<evidence type="ECO:0000313" key="15">
    <source>
        <dbReference type="Proteomes" id="UP001597373"/>
    </source>
</evidence>
<dbReference type="InterPro" id="IPR036895">
    <property type="entry name" value="Uracil-DNA_glycosylase-like_sf"/>
</dbReference>
<reference evidence="15" key="1">
    <citation type="journal article" date="2019" name="Int. J. Syst. Evol. Microbiol.">
        <title>The Global Catalogue of Microorganisms (GCM) 10K type strain sequencing project: providing services to taxonomists for standard genome sequencing and annotation.</title>
        <authorList>
            <consortium name="The Broad Institute Genomics Platform"/>
            <consortium name="The Broad Institute Genome Sequencing Center for Infectious Disease"/>
            <person name="Wu L."/>
            <person name="Ma J."/>
        </authorList>
    </citation>
    <scope>NUCLEOTIDE SEQUENCE [LARGE SCALE GENOMIC DNA]</scope>
    <source>
        <strain evidence="15">KCTC 23707</strain>
    </source>
</reference>
<evidence type="ECO:0000256" key="7">
    <source>
        <dbReference type="ARBA" id="ARBA00022763"/>
    </source>
</evidence>
<accession>A0ABW5DFZ9</accession>
<dbReference type="NCBIfam" id="TIGR00758">
    <property type="entry name" value="UDG_fam4"/>
    <property type="match status" value="1"/>
</dbReference>
<dbReference type="RefSeq" id="WP_345097704.1">
    <property type="nucleotide sequence ID" value="NZ_BAABGS010000008.1"/>
</dbReference>
<comment type="caution">
    <text evidence="14">The sequence shown here is derived from an EMBL/GenBank/DDBJ whole genome shotgun (WGS) entry which is preliminary data.</text>
</comment>
<evidence type="ECO:0000256" key="5">
    <source>
        <dbReference type="ARBA" id="ARBA00022485"/>
    </source>
</evidence>
<evidence type="ECO:0000256" key="2">
    <source>
        <dbReference type="ARBA" id="ARBA00006521"/>
    </source>
</evidence>
<evidence type="ECO:0000256" key="1">
    <source>
        <dbReference type="ARBA" id="ARBA00001400"/>
    </source>
</evidence>
<protein>
    <recommendedName>
        <fullName evidence="4">Type-4 uracil-DNA glycosylase</fullName>
        <ecNumber evidence="3">3.2.2.27</ecNumber>
    </recommendedName>
</protein>
<evidence type="ECO:0000256" key="10">
    <source>
        <dbReference type="ARBA" id="ARBA00023014"/>
    </source>
</evidence>
<gene>
    <name evidence="14" type="ORF">ACFSMZ_08730</name>
</gene>
<keyword evidence="7" id="KW-0227">DNA damage</keyword>
<evidence type="ECO:0000256" key="8">
    <source>
        <dbReference type="ARBA" id="ARBA00022801"/>
    </source>
</evidence>
<evidence type="ECO:0000256" key="11">
    <source>
        <dbReference type="ARBA" id="ARBA00023204"/>
    </source>
</evidence>
<keyword evidence="11" id="KW-0234">DNA repair</keyword>
<dbReference type="PANTHER" id="PTHR33693">
    <property type="entry name" value="TYPE-5 URACIL-DNA GLYCOSYLASE"/>
    <property type="match status" value="1"/>
</dbReference>
<dbReference type="InterPro" id="IPR051536">
    <property type="entry name" value="UDG_Type-4/5"/>
</dbReference>
<dbReference type="SUPFAM" id="SSF52141">
    <property type="entry name" value="Uracil-DNA glycosylase-like"/>
    <property type="match status" value="1"/>
</dbReference>
<dbReference type="InterPro" id="IPR005273">
    <property type="entry name" value="Ura-DNA_glyco_family4"/>
</dbReference>
<dbReference type="EMBL" id="JBHUIR010000029">
    <property type="protein sequence ID" value="MFD2259849.1"/>
    <property type="molecule type" value="Genomic_DNA"/>
</dbReference>
<sequence length="288" mass="31490">MMSSTPFDPASLRDLLAFYADAGVDAALEEIPQNRLSPQSSGRGSARGQAQQRPDQAPRPAAASSIPAPAAPVAQISSRGVAVPDDTQAARAREMAREARTIEELHEILAGFDGCNLKFTAKNLVFADGNPNSDLMLVGEAPGREEDLEGKPFVGRSGKLLDRMLAAIGRDRTNAYITNVIPWRPPGNRDPSPMETEICRPFIERHIELVRPKVLVTLGNPSTKLLLKTTTGIMRLRGTWSAHLTPGGEQIPTMPTLHPAYLLRNPQHKKLAWHDFMEIQIKLEELSA</sequence>
<evidence type="ECO:0000313" key="14">
    <source>
        <dbReference type="EMBL" id="MFD2259849.1"/>
    </source>
</evidence>
<dbReference type="SMART" id="SM00986">
    <property type="entry name" value="UDG"/>
    <property type="match status" value="1"/>
</dbReference>
<name>A0ABW5DFZ9_9HYPH</name>
<dbReference type="CDD" id="cd10030">
    <property type="entry name" value="UDG-F4_TTUDGA_SPO1dp_like"/>
    <property type="match status" value="1"/>
</dbReference>
<keyword evidence="10" id="KW-0411">Iron-sulfur</keyword>
<dbReference type="EC" id="3.2.2.27" evidence="3"/>
<dbReference type="SMART" id="SM00987">
    <property type="entry name" value="UreE_C"/>
    <property type="match status" value="1"/>
</dbReference>
<evidence type="ECO:0000256" key="6">
    <source>
        <dbReference type="ARBA" id="ARBA00022723"/>
    </source>
</evidence>
<comment type="catalytic activity">
    <reaction evidence="1">
        <text>Hydrolyzes single-stranded DNA or mismatched double-stranded DNA and polynucleotides, releasing free uracil.</text>
        <dbReference type="EC" id="3.2.2.27"/>
    </reaction>
</comment>
<evidence type="ECO:0000256" key="9">
    <source>
        <dbReference type="ARBA" id="ARBA00023004"/>
    </source>
</evidence>
<evidence type="ECO:0000256" key="4">
    <source>
        <dbReference type="ARBA" id="ARBA00019403"/>
    </source>
</evidence>
<dbReference type="PANTHER" id="PTHR33693:SF1">
    <property type="entry name" value="TYPE-4 URACIL-DNA GLYCOSYLASE"/>
    <property type="match status" value="1"/>
</dbReference>
<organism evidence="14 15">
    <name type="scientific">Chelativorans composti</name>
    <dbReference type="NCBI Taxonomy" id="768533"/>
    <lineage>
        <taxon>Bacteria</taxon>
        <taxon>Pseudomonadati</taxon>
        <taxon>Pseudomonadota</taxon>
        <taxon>Alphaproteobacteria</taxon>
        <taxon>Hyphomicrobiales</taxon>
        <taxon>Phyllobacteriaceae</taxon>
        <taxon>Chelativorans</taxon>
    </lineage>
</organism>
<keyword evidence="5" id="KW-0004">4Fe-4S</keyword>
<dbReference type="Proteomes" id="UP001597373">
    <property type="component" value="Unassembled WGS sequence"/>
</dbReference>
<evidence type="ECO:0000256" key="12">
    <source>
        <dbReference type="SAM" id="MobiDB-lite"/>
    </source>
</evidence>
<feature type="domain" description="Uracil-DNA glycosylase-like" evidence="13">
    <location>
        <begin position="126"/>
        <end position="277"/>
    </location>
</feature>
<proteinExistence type="inferred from homology"/>
<keyword evidence="9" id="KW-0408">Iron</keyword>
<dbReference type="InterPro" id="IPR005122">
    <property type="entry name" value="Uracil-DNA_glycosylase-like"/>
</dbReference>
<dbReference type="Pfam" id="PF03167">
    <property type="entry name" value="UDG"/>
    <property type="match status" value="1"/>
</dbReference>
<keyword evidence="6" id="KW-0479">Metal-binding</keyword>
<evidence type="ECO:0000256" key="3">
    <source>
        <dbReference type="ARBA" id="ARBA00012030"/>
    </source>
</evidence>
<feature type="compositionally biased region" description="Low complexity" evidence="12">
    <location>
        <begin position="46"/>
        <end position="78"/>
    </location>
</feature>
<comment type="similarity">
    <text evidence="2">Belongs to the uracil-DNA glycosylase (UDG) superfamily. Type 4 (UDGa) family.</text>
</comment>
<keyword evidence="15" id="KW-1185">Reference proteome</keyword>